<dbReference type="KEGG" id="trc:DYE49_08765"/>
<gene>
    <name evidence="3" type="ORF">DYE49_08765</name>
    <name evidence="2" type="ORF">HNP77_000069</name>
</gene>
<organism evidence="2 4">
    <name type="scientific">Treponema rectale</name>
    <dbReference type="NCBI Taxonomy" id="744512"/>
    <lineage>
        <taxon>Bacteria</taxon>
        <taxon>Pseudomonadati</taxon>
        <taxon>Spirochaetota</taxon>
        <taxon>Spirochaetia</taxon>
        <taxon>Spirochaetales</taxon>
        <taxon>Treponemataceae</taxon>
        <taxon>Treponema</taxon>
    </lineage>
</organism>
<sequence>MKKTRLAIFAAGALLALPAAAQESSTALHPEFSADVTFSSGLFNIDKNETVSEIPGLSSEYNADLDVTIKGGFSKASEWSVEKEDGIEDRSGIGYEVGLGIDLNLLNDAITGTSSYSETSNTNHYSLIQPMIDWYEANWKKYGLPSPAALGFTDGTPWPATAYGSSTGRYQFIKGSTVENAKDVIWDSTKWADAEALYQDLKYTISSAIDQVEYSSLGTSDVNQIDYQTYSDSLKKTAQLKMKAKKEFSKVAKGSGSSAEALDAVSSAYIKVTNIGGVADTRIDFLGKRLTVGQNITSYLAGQTEGGAAVDVSLKKGLIKGLQANFAAGLAGGEKQTAENYDTMALDYYEGLEGELAFKAGVRYNLFLEALSANVFAGIDGIYSDALVSNKNFAVDAFASFERAGFVSFDASVEGMFLNYKDRDVEDDDYQSAWSFAAKAAARAFGLKLSAEGQLKSAYFSHETYNTTEDRFYGYTVDSDYYIANLKSAAIAKAKLEFNPQYFIAYDIVNLTAGAEAFMYDSKVNGIGFEAGVSVPLEDVTSIPVTLFGKAHYYKNSELTEWDDYANLPEQEFMDFTQLRAGVTFTPVKQLEISAEYVTSPSYSRYNDERISSFTLNGRIKLD</sequence>
<evidence type="ECO:0000256" key="1">
    <source>
        <dbReference type="SAM" id="SignalP"/>
    </source>
</evidence>
<reference evidence="2 4" key="2">
    <citation type="submission" date="2020-08" db="EMBL/GenBank/DDBJ databases">
        <title>Genomic Encyclopedia of Type Strains, Phase IV (KMG-IV): sequencing the most valuable type-strain genomes for metagenomic binning, comparative biology and taxonomic classification.</title>
        <authorList>
            <person name="Goeker M."/>
        </authorList>
    </citation>
    <scope>NUCLEOTIDE SEQUENCE [LARGE SCALE GENOMIC DNA]</scope>
    <source>
        <strain evidence="2 4">DSM 103679</strain>
    </source>
</reference>
<feature type="chain" id="PRO_5036418342" evidence="1">
    <location>
        <begin position="22"/>
        <end position="623"/>
    </location>
</feature>
<protein>
    <submittedName>
        <fullName evidence="2">Uncharacterized protein</fullName>
    </submittedName>
</protein>
<dbReference type="AlphaFoldDB" id="A0A840SA97"/>
<keyword evidence="1" id="KW-0732">Signal</keyword>
<dbReference type="Proteomes" id="UP000593591">
    <property type="component" value="Chromosome"/>
</dbReference>
<evidence type="ECO:0000313" key="5">
    <source>
        <dbReference type="Proteomes" id="UP000593591"/>
    </source>
</evidence>
<keyword evidence="4" id="KW-1185">Reference proteome</keyword>
<accession>A0A840SA97</accession>
<feature type="signal peptide" evidence="1">
    <location>
        <begin position="1"/>
        <end position="21"/>
    </location>
</feature>
<dbReference type="RefSeq" id="WP_184651173.1">
    <property type="nucleotide sequence ID" value="NZ_JACHFR010000001.1"/>
</dbReference>
<dbReference type="EMBL" id="CP031517">
    <property type="protein sequence ID" value="QOS40545.1"/>
    <property type="molecule type" value="Genomic_DNA"/>
</dbReference>
<proteinExistence type="predicted"/>
<reference evidence="3 5" key="1">
    <citation type="submission" date="2018-08" db="EMBL/GenBank/DDBJ databases">
        <title>The first complete genome of Treponema rectale (CHPAT), a commensal spirochete of the bovine rectum.</title>
        <authorList>
            <person name="Staton G.J."/>
            <person name="Clegg S.R."/>
            <person name="Carter S.D."/>
            <person name="Radford A.D."/>
            <person name="Darby A."/>
            <person name="Hall N."/>
            <person name="Birtles R.J."/>
            <person name="Evans N.J."/>
        </authorList>
    </citation>
    <scope>NUCLEOTIDE SEQUENCE [LARGE SCALE GENOMIC DNA]</scope>
    <source>
        <strain evidence="3 5">CHPA</strain>
    </source>
</reference>
<evidence type="ECO:0000313" key="4">
    <source>
        <dbReference type="Proteomes" id="UP000578697"/>
    </source>
</evidence>
<evidence type="ECO:0000313" key="3">
    <source>
        <dbReference type="EMBL" id="QOS40545.1"/>
    </source>
</evidence>
<evidence type="ECO:0000313" key="2">
    <source>
        <dbReference type="EMBL" id="MBB5217725.1"/>
    </source>
</evidence>
<dbReference type="Proteomes" id="UP000578697">
    <property type="component" value="Unassembled WGS sequence"/>
</dbReference>
<dbReference type="EMBL" id="JACHFR010000001">
    <property type="protein sequence ID" value="MBB5217725.1"/>
    <property type="molecule type" value="Genomic_DNA"/>
</dbReference>
<name>A0A840SA97_9SPIR</name>